<name>A0ACC3C9A2_PYRYE</name>
<sequence>MRTLFTDVPDTYACPSRARRIDIAAFAAALAVSPAAASLLEGGEPPPQSPPQSPPPQLPPPPLPPPPTAALAAAAAAAAAAAGPAVLPCPLLSVRRATAGAADGGRRWLATHGGAVVGVGAAAAPRPPPPLPAGTPPAASSPLRPTSPLGGSGGGGGGGGAPAGPAPGVRPGGVPSPSALPSHLVPGDVVVHVAIYAAQAPVVAVEALLLGTSPLAAVRDVLFCPADEEGRRGRGATAVAAAAADADAGGGDGVPPPVAAPRTGLLVAEGVAYHVRRAGRMGDQDTAGLASWLAFAAATGGGAGKSDEEEGSGGEDAPAAPSLPLSSVRPRRGGCRRRGVTVSPVPAEALPLTAFRPRRGVPYMVAHGNGCEHLWVVRDVRAPVGGAGGDPRVRAAYPAVVARAPRRLRKCAVCNVAPAAWVTWDDPLADASPCFFCGACYDALHLDAAGAPTVEHLDVHPYRAE</sequence>
<proteinExistence type="predicted"/>
<gene>
    <name evidence="1" type="ORF">I4F81_009211</name>
</gene>
<reference evidence="1" key="1">
    <citation type="submission" date="2019-11" db="EMBL/GenBank/DDBJ databases">
        <title>Nori genome reveals adaptations in red seaweeds to the harsh intertidal environment.</title>
        <authorList>
            <person name="Wang D."/>
            <person name="Mao Y."/>
        </authorList>
    </citation>
    <scope>NUCLEOTIDE SEQUENCE</scope>
    <source>
        <tissue evidence="1">Gametophyte</tissue>
    </source>
</reference>
<evidence type="ECO:0000313" key="1">
    <source>
        <dbReference type="EMBL" id="KAK1866695.1"/>
    </source>
</evidence>
<evidence type="ECO:0000313" key="2">
    <source>
        <dbReference type="Proteomes" id="UP000798662"/>
    </source>
</evidence>
<accession>A0ACC3C9A2</accession>
<comment type="caution">
    <text evidence="1">The sequence shown here is derived from an EMBL/GenBank/DDBJ whole genome shotgun (WGS) entry which is preliminary data.</text>
</comment>
<dbReference type="Proteomes" id="UP000798662">
    <property type="component" value="Chromosome 2"/>
</dbReference>
<organism evidence="1 2">
    <name type="scientific">Pyropia yezoensis</name>
    <name type="common">Susabi-nori</name>
    <name type="synonym">Porphyra yezoensis</name>
    <dbReference type="NCBI Taxonomy" id="2788"/>
    <lineage>
        <taxon>Eukaryota</taxon>
        <taxon>Rhodophyta</taxon>
        <taxon>Bangiophyceae</taxon>
        <taxon>Bangiales</taxon>
        <taxon>Bangiaceae</taxon>
        <taxon>Pyropia</taxon>
    </lineage>
</organism>
<keyword evidence="2" id="KW-1185">Reference proteome</keyword>
<dbReference type="EMBL" id="CM020619">
    <property type="protein sequence ID" value="KAK1866695.1"/>
    <property type="molecule type" value="Genomic_DNA"/>
</dbReference>
<protein>
    <submittedName>
        <fullName evidence="1">Uncharacterized protein</fullName>
    </submittedName>
</protein>